<evidence type="ECO:0000313" key="2">
    <source>
        <dbReference type="EMBL" id="PKC00223.1"/>
    </source>
</evidence>
<reference evidence="2 3" key="2">
    <citation type="submission" date="2017-09" db="EMBL/GenBank/DDBJ databases">
        <title>Extensive intraspecific genome diversity in a model arbuscular mycorrhizal fungus.</title>
        <authorList>
            <person name="Chen E.C."/>
            <person name="Morin E."/>
            <person name="Beaudet D."/>
            <person name="Noel J."/>
            <person name="Ndikumana S."/>
            <person name="Charron P."/>
            <person name="St-Onge C."/>
            <person name="Giorgi J."/>
            <person name="Grigoriev I.V."/>
            <person name="Roux C."/>
            <person name="Martin F.M."/>
            <person name="Corradi N."/>
        </authorList>
    </citation>
    <scope>NUCLEOTIDE SEQUENCE [LARGE SCALE GENOMIC DNA]</scope>
    <source>
        <strain evidence="2 3">A5</strain>
    </source>
</reference>
<protein>
    <submittedName>
        <fullName evidence="2">Uncharacterized protein</fullName>
    </submittedName>
</protein>
<feature type="compositionally biased region" description="Polar residues" evidence="1">
    <location>
        <begin position="321"/>
        <end position="337"/>
    </location>
</feature>
<organism evidence="2 3">
    <name type="scientific">Rhizophagus irregularis</name>
    <dbReference type="NCBI Taxonomy" id="588596"/>
    <lineage>
        <taxon>Eukaryota</taxon>
        <taxon>Fungi</taxon>
        <taxon>Fungi incertae sedis</taxon>
        <taxon>Mucoromycota</taxon>
        <taxon>Glomeromycotina</taxon>
        <taxon>Glomeromycetes</taxon>
        <taxon>Glomerales</taxon>
        <taxon>Glomeraceae</taxon>
        <taxon>Rhizophagus</taxon>
    </lineage>
</organism>
<evidence type="ECO:0000313" key="3">
    <source>
        <dbReference type="Proteomes" id="UP000232722"/>
    </source>
</evidence>
<proteinExistence type="predicted"/>
<feature type="compositionally biased region" description="Basic and acidic residues" evidence="1">
    <location>
        <begin position="238"/>
        <end position="261"/>
    </location>
</feature>
<dbReference type="AlphaFoldDB" id="A0A2N0P068"/>
<name>A0A2N0P068_9GLOM</name>
<reference evidence="2 3" key="1">
    <citation type="submission" date="2016-04" db="EMBL/GenBank/DDBJ databases">
        <title>Genome analyses suggest a sexual origin of heterokaryosis in a supposedly ancient asexual fungus.</title>
        <authorList>
            <person name="Ropars J."/>
            <person name="Sedzielewska K."/>
            <person name="Noel J."/>
            <person name="Charron P."/>
            <person name="Farinelli L."/>
            <person name="Marton T."/>
            <person name="Kruger M."/>
            <person name="Pelin A."/>
            <person name="Brachmann A."/>
            <person name="Corradi N."/>
        </authorList>
    </citation>
    <scope>NUCLEOTIDE SEQUENCE [LARGE SCALE GENOMIC DNA]</scope>
    <source>
        <strain evidence="2 3">A5</strain>
    </source>
</reference>
<dbReference type="VEuPathDB" id="FungiDB:RhiirFUN_019328"/>
<dbReference type="VEuPathDB" id="FungiDB:FUN_017907"/>
<sequence>MADTNYFYDFEIFSLTSTTQNPLHLLADAAFISENTNNSNKLTQHEIPSHYTKCSTNCSDYNREMFGKSATSNYSTNLTDNNETMKLEQKKIKPIKSGHNTNIKTNSQIKSSNDDCLNTGFSTLSKNSSISDLNFNSNKQDFRVRSLAVEFKYDKEKIQLLEPNSVASKNQDIKNPFHLFNNGKIIEDIKKPISLSSNDKSKDDDIKRPISLISNDKSKDDVTKKLISLPSNDKFKDDKFKDDKFKDDKSKDDKSKDDNIKKPVSLSSNNKSKDNNIKKPIQLSNKNSRRKITKKQNNAERKKKRIVKNHDPSQLRIHAKTYTTRSNRISKPPSASSAGGRWTGS</sequence>
<dbReference type="Proteomes" id="UP000232722">
    <property type="component" value="Unassembled WGS sequence"/>
</dbReference>
<feature type="region of interest" description="Disordered" evidence="1">
    <location>
        <begin position="238"/>
        <end position="345"/>
    </location>
</feature>
<dbReference type="VEuPathDB" id="FungiDB:RhiirA1_392555"/>
<evidence type="ECO:0000256" key="1">
    <source>
        <dbReference type="SAM" id="MobiDB-lite"/>
    </source>
</evidence>
<gene>
    <name evidence="2" type="ORF">RhiirA5_428511</name>
</gene>
<dbReference type="EMBL" id="LLXJ01001938">
    <property type="protein sequence ID" value="PKC00223.1"/>
    <property type="molecule type" value="Genomic_DNA"/>
</dbReference>
<accession>A0A2N0P068</accession>
<comment type="caution">
    <text evidence="2">The sequence shown here is derived from an EMBL/GenBank/DDBJ whole genome shotgun (WGS) entry which is preliminary data.</text>
</comment>